<feature type="transmembrane region" description="Helical" evidence="1">
    <location>
        <begin position="25"/>
        <end position="41"/>
    </location>
</feature>
<keyword evidence="3" id="KW-1185">Reference proteome</keyword>
<evidence type="ECO:0008006" key="4">
    <source>
        <dbReference type="Google" id="ProtNLM"/>
    </source>
</evidence>
<dbReference type="Proteomes" id="UP000008983">
    <property type="component" value="Unassembled WGS sequence"/>
</dbReference>
<keyword evidence="1" id="KW-0472">Membrane</keyword>
<reference evidence="2 3" key="1">
    <citation type="submission" date="2011-07" db="EMBL/GenBank/DDBJ databases">
        <authorList>
            <person name="Coyne R."/>
            <person name="Brami D."/>
            <person name="Johnson J."/>
            <person name="Hostetler J."/>
            <person name="Hannick L."/>
            <person name="Clark T."/>
            <person name="Cassidy-Hanley D."/>
            <person name="Inman J."/>
        </authorList>
    </citation>
    <scope>NUCLEOTIDE SEQUENCE [LARGE SCALE GENOMIC DNA]</scope>
    <source>
        <strain evidence="2 3">G5</strain>
    </source>
</reference>
<dbReference type="InParanoid" id="G0QQY7"/>
<gene>
    <name evidence="2" type="ORF">IMG5_085970</name>
</gene>
<keyword evidence="1" id="KW-1133">Transmembrane helix</keyword>
<name>G0QQY7_ICHMU</name>
<dbReference type="AlphaFoldDB" id="G0QQY7"/>
<dbReference type="EMBL" id="GL983698">
    <property type="protein sequence ID" value="EGR32365.1"/>
    <property type="molecule type" value="Genomic_DNA"/>
</dbReference>
<dbReference type="GeneID" id="14908525"/>
<organism evidence="2 3">
    <name type="scientific">Ichthyophthirius multifiliis</name>
    <name type="common">White spot disease agent</name>
    <name type="synonym">Ich</name>
    <dbReference type="NCBI Taxonomy" id="5932"/>
    <lineage>
        <taxon>Eukaryota</taxon>
        <taxon>Sar</taxon>
        <taxon>Alveolata</taxon>
        <taxon>Ciliophora</taxon>
        <taxon>Intramacronucleata</taxon>
        <taxon>Oligohymenophorea</taxon>
        <taxon>Hymenostomatida</taxon>
        <taxon>Ophryoglenina</taxon>
        <taxon>Ichthyophthirius</taxon>
    </lineage>
</organism>
<keyword evidence="1" id="KW-0812">Transmembrane</keyword>
<evidence type="ECO:0000313" key="2">
    <source>
        <dbReference type="EMBL" id="EGR32365.1"/>
    </source>
</evidence>
<protein>
    <recommendedName>
        <fullName evidence="4">Transmembrane protein</fullName>
    </recommendedName>
</protein>
<proteinExistence type="predicted"/>
<evidence type="ECO:0000313" key="3">
    <source>
        <dbReference type="Proteomes" id="UP000008983"/>
    </source>
</evidence>
<evidence type="ECO:0000256" key="1">
    <source>
        <dbReference type="SAM" id="Phobius"/>
    </source>
</evidence>
<accession>G0QQY7</accession>
<dbReference type="RefSeq" id="XP_004035851.1">
    <property type="nucleotide sequence ID" value="XM_004035803.1"/>
</dbReference>
<sequence length="341" mass="41790">MQIEYYIEQNRKSYQEIKIRKNKKNLLLGISFSIILMIQSLQENKMKYKLKKKLNKQKYFLLLKIILMIKINQIQMMKLKFYQNKHLIKWKNILNSLLILFLIQKKLNRIKNIHNFNILLAEGNQKSISQKMSFLLKHQIEWKLKQTNILTGMKFWIFLPEEEDLNFLKFKKMNNYYLIKKLQKLREYKKIKKNLIILQKKVLKNKIAISINKIIQMDMIVILKYLLIKKQLPFKNQKSKYHGSVLQIYLKKYKETRNQKDKKEFLNKLRKQWRCLNYHQEWKSINKNKRLEKQCNLKVFQVIEIFLQKDIIHMKKIQDINLIKLKKFPILTKCTKILRGN</sequence>